<reference evidence="4 5" key="1">
    <citation type="submission" date="2019-02" db="EMBL/GenBank/DDBJ databases">
        <title>Deep-cultivation of Planctomycetes and their phenomic and genomic characterization uncovers novel biology.</title>
        <authorList>
            <person name="Wiegand S."/>
            <person name="Jogler M."/>
            <person name="Boedeker C."/>
            <person name="Pinto D."/>
            <person name="Vollmers J."/>
            <person name="Rivas-Marin E."/>
            <person name="Kohn T."/>
            <person name="Peeters S.H."/>
            <person name="Heuer A."/>
            <person name="Rast P."/>
            <person name="Oberbeckmann S."/>
            <person name="Bunk B."/>
            <person name="Jeske O."/>
            <person name="Meyerdierks A."/>
            <person name="Storesund J.E."/>
            <person name="Kallscheuer N."/>
            <person name="Luecker S."/>
            <person name="Lage O.M."/>
            <person name="Pohl T."/>
            <person name="Merkel B.J."/>
            <person name="Hornburger P."/>
            <person name="Mueller R.-W."/>
            <person name="Bruemmer F."/>
            <person name="Labrenz M."/>
            <person name="Spormann A.M."/>
            <person name="Op den Camp H."/>
            <person name="Overmann J."/>
            <person name="Amann R."/>
            <person name="Jetten M.S.M."/>
            <person name="Mascher T."/>
            <person name="Medema M.H."/>
            <person name="Devos D.P."/>
            <person name="Kaster A.-K."/>
            <person name="Ovreas L."/>
            <person name="Rohde M."/>
            <person name="Galperin M.Y."/>
            <person name="Jogler C."/>
        </authorList>
    </citation>
    <scope>NUCLEOTIDE SEQUENCE [LARGE SCALE GENOMIC DNA]</scope>
    <source>
        <strain evidence="4 5">ETA_A8</strain>
    </source>
</reference>
<evidence type="ECO:0000259" key="3">
    <source>
        <dbReference type="PROSITE" id="PS50234"/>
    </source>
</evidence>
<feature type="compositionally biased region" description="Basic and acidic residues" evidence="1">
    <location>
        <begin position="1"/>
        <end position="11"/>
    </location>
</feature>
<dbReference type="Proteomes" id="UP000315017">
    <property type="component" value="Chromosome"/>
</dbReference>
<evidence type="ECO:0000256" key="2">
    <source>
        <dbReference type="SAM" id="Phobius"/>
    </source>
</evidence>
<dbReference type="OrthoDB" id="219385at2"/>
<dbReference type="Gene3D" id="3.40.50.410">
    <property type="entry name" value="von Willebrand factor, type A domain"/>
    <property type="match status" value="1"/>
</dbReference>
<keyword evidence="2" id="KW-0472">Membrane</keyword>
<evidence type="ECO:0000313" key="5">
    <source>
        <dbReference type="Proteomes" id="UP000315017"/>
    </source>
</evidence>
<dbReference type="EMBL" id="CP036274">
    <property type="protein sequence ID" value="QDU28424.1"/>
    <property type="molecule type" value="Genomic_DNA"/>
</dbReference>
<evidence type="ECO:0000256" key="1">
    <source>
        <dbReference type="SAM" id="MobiDB-lite"/>
    </source>
</evidence>
<evidence type="ECO:0000313" key="4">
    <source>
        <dbReference type="EMBL" id="QDU28424.1"/>
    </source>
</evidence>
<dbReference type="PROSITE" id="PS50234">
    <property type="entry name" value="VWFA"/>
    <property type="match status" value="1"/>
</dbReference>
<proteinExistence type="predicted"/>
<accession>A0A517YDU6</accession>
<organism evidence="4 5">
    <name type="scientific">Anatilimnocola aggregata</name>
    <dbReference type="NCBI Taxonomy" id="2528021"/>
    <lineage>
        <taxon>Bacteria</taxon>
        <taxon>Pseudomonadati</taxon>
        <taxon>Planctomycetota</taxon>
        <taxon>Planctomycetia</taxon>
        <taxon>Pirellulales</taxon>
        <taxon>Pirellulaceae</taxon>
        <taxon>Anatilimnocola</taxon>
    </lineage>
</organism>
<feature type="domain" description="VWFA" evidence="3">
    <location>
        <begin position="1224"/>
        <end position="1485"/>
    </location>
</feature>
<keyword evidence="2" id="KW-1133">Transmembrane helix</keyword>
<protein>
    <recommendedName>
        <fullName evidence="3">VWFA domain-containing protein</fullName>
    </recommendedName>
</protein>
<dbReference type="SMART" id="SM00327">
    <property type="entry name" value="VWA"/>
    <property type="match status" value="1"/>
</dbReference>
<keyword evidence="5" id="KW-1185">Reference proteome</keyword>
<dbReference type="SUPFAM" id="SSF53300">
    <property type="entry name" value="vWA-like"/>
    <property type="match status" value="1"/>
</dbReference>
<name>A0A517YDU6_9BACT</name>
<dbReference type="CDD" id="cd00198">
    <property type="entry name" value="vWFA"/>
    <property type="match status" value="1"/>
</dbReference>
<sequence>MSPRPDSEGKSGGKRGPAWMGKRQAAGRAKVEQDWKKPIVRGSVDEYRYKFKRTALWIGCLLLFGVFVAYLIPPKNTPLVVFRATRYPLQMPPLSLAMEDEAFLKQISPSNLPLRESVPLRYIGASDVQSGEEDSRQRFLSRLKEVQPSGPGWFSRNDMVIIYISAHGLVNADGQACLVPPNADAFDTTRWLPISKLLSEISGLPNLKKSRKLVVLDCNRISTQWRCGVMDNRFADQLPSIVDHVNDPNLYVLNSTSPGQMAWAAPELKGSVFGHFLALGLRGDASHEHPQDASRGVVSLKELHAYLCDRVDGYVQQRRAARQTPMLIGPDGLEVTRDVPLVSADYWQAWRSPANSKSGFDVLGEAKRLIEGETSPLRQAWQAYQRLATAGPNDRASGLPIAWRRGFVMDPVRWASLEQRLLALEERLFAGEEYQAGLGNQLAALYDEFNSGTWHSLPPTQAITNLRLSRWEQMAADTLPVMTEENVPGYGAAFEKWLKDPPDERARFHIPPADLPRATSEMLERFGLTRAEETAPIDPFNSDRLKQMLEFLKIVDPKEPVPAEKLPIEAHFLKLLARGSNPTADRQMIVGIRARSLAEQAATPLDVRTHYAVENLVNVADGKRRSAEDLLFLGDLFSPEGPESLWRSARGTATEELHAANNSGYHGAIQRADTLGEMFLLRDEIWARFPYVAEWFFRRSRLALAAADIPGGQASEDSSRGRLEQQFNDHVTLLSEVLNANVTFAERLEAALLKRDNETELLAELQLAGEQYRQLDGQWRQLLDLLADDSRPREQEENRFLAGTSVRNIEQMMHTPVYIGARVEGLLAKYQNTLLGWSQEEQGARKAKSTAAKSPAIAADESVFREGYRSFLIQYHKLLTYEYKLPYEQHRTTFDLSREDVLAIDQQLRRQVVKDKRNLWQNVKNVFVDYDQAMQAKPVEAGKSSPAVQVRRDLSLWDRRVRSNATWMACFSQELVADQLAIPTPTAWLRDVDHWHLSCWHGHRALEDFWGNGIARDSSSPFFDIVATRCARAAQAEQLPFQYDLPNEPVEPLSDLQKSRLTAHDRGIQIEIEDVQLLDKSETKAIPVNAAAKQLSATVDRQPINFPAGSAGFFLSRAGEDKQLDAKFVTYGDKGKPYRLPVPIAARTNEALPTHKLPCVLQPTDLGRPPIDLAGHVWYRGHQWDKAFQFYYDSPDGGLTLVTERQSYSAPTVQVRGNDSPTGAILFVLDCSSSMTNKDGRFKTAYSALSTIVSDLKLVDKGGMQIGLMAYGHRTPNRGGYFPAPNDKMYYDDTKLASDPNNLTADGKAAATLYGPMEFKARYPHPDDDIELMYPPDRGWGEELPKRLATLNVNRCFGVTPLYAAVAAAIREVEKVEGVQSRQVIVVSDGVNMPNNCNLGHTNPLEDTIRPNGEIQNAKDFDRLDAALAASSDVKVRVVLFGDVKPGIETSQLSALKSLGAKYSKFELEQIKIPALIKQKIEEAFIKPTFTVAPADSDRRPQSALQFNDIWQFAEWPAQGDLIPPQDHLVTVNSPRLREPLQQKIQLSGGEALQLWFETGLSTPKLFFEADEMQAFGSQKLQAAGDIERPAKPIIVELVKPDVGEAKGDVRPTTFRLRLRTESNDEFIARPRYVWAEFRPLSTDPKHQDLVFQISDLRFENKTRTPVMLFPIPGWPAGVDAAEIKIWVRYGGPPLLVTQRITAADVALPTIFGDKHGLPGVELAIRQEIKPGTSRQIQIIENHPEKTPLARLYRTRVQLSLPADKIERTYFPSSHRVVHTFTYRSAREMAADISLELNSAEQIKDGSLWAPLQLMQGWNR</sequence>
<dbReference type="InterPro" id="IPR002035">
    <property type="entry name" value="VWF_A"/>
</dbReference>
<gene>
    <name evidence="4" type="ORF">ETAA8_35240</name>
</gene>
<keyword evidence="2" id="KW-0812">Transmembrane</keyword>
<feature type="region of interest" description="Disordered" evidence="1">
    <location>
        <begin position="1"/>
        <end position="28"/>
    </location>
</feature>
<feature type="transmembrane region" description="Helical" evidence="2">
    <location>
        <begin position="55"/>
        <end position="73"/>
    </location>
</feature>
<dbReference type="KEGG" id="aagg:ETAA8_35240"/>
<dbReference type="RefSeq" id="WP_145090693.1">
    <property type="nucleotide sequence ID" value="NZ_CP036274.1"/>
</dbReference>
<dbReference type="InterPro" id="IPR036465">
    <property type="entry name" value="vWFA_dom_sf"/>
</dbReference>